<feature type="compositionally biased region" description="Basic and acidic residues" evidence="1">
    <location>
        <begin position="290"/>
        <end position="305"/>
    </location>
</feature>
<dbReference type="Gene3D" id="2.40.70.10">
    <property type="entry name" value="Acid Proteases"/>
    <property type="match status" value="1"/>
</dbReference>
<dbReference type="PANTHER" id="PTHR13683:SF638">
    <property type="entry name" value="ASPARTIC PROTEINASE NEPENTHESIN-2"/>
    <property type="match status" value="1"/>
</dbReference>
<dbReference type="PANTHER" id="PTHR13683">
    <property type="entry name" value="ASPARTYL PROTEASES"/>
    <property type="match status" value="1"/>
</dbReference>
<dbReference type="EMBL" id="JACEFO010001778">
    <property type="protein sequence ID" value="KAF8703252.1"/>
    <property type="molecule type" value="Genomic_DNA"/>
</dbReference>
<dbReference type="GO" id="GO:0004190">
    <property type="term" value="F:aspartic-type endopeptidase activity"/>
    <property type="evidence" value="ECO:0007669"/>
    <property type="project" value="InterPro"/>
</dbReference>
<dbReference type="OrthoDB" id="2747330at2759"/>
<dbReference type="Pfam" id="PF14541">
    <property type="entry name" value="TAXi_C"/>
    <property type="match status" value="1"/>
</dbReference>
<feature type="domain" description="Xylanase inhibitor C-terminal" evidence="2">
    <location>
        <begin position="140"/>
        <end position="218"/>
    </location>
</feature>
<dbReference type="SUPFAM" id="SSF50630">
    <property type="entry name" value="Acid proteases"/>
    <property type="match status" value="2"/>
</dbReference>
<comment type="caution">
    <text evidence="3">The sequence shown here is derived from an EMBL/GenBank/DDBJ whole genome shotgun (WGS) entry which is preliminary data.</text>
</comment>
<dbReference type="InterPro" id="IPR001461">
    <property type="entry name" value="Aspartic_peptidase_A1"/>
</dbReference>
<feature type="compositionally biased region" description="Gly residues" evidence="1">
    <location>
        <begin position="278"/>
        <end position="287"/>
    </location>
</feature>
<feature type="compositionally biased region" description="Low complexity" evidence="1">
    <location>
        <begin position="228"/>
        <end position="241"/>
    </location>
</feature>
<proteinExistence type="predicted"/>
<evidence type="ECO:0000313" key="3">
    <source>
        <dbReference type="EMBL" id="KAF8703252.1"/>
    </source>
</evidence>
<evidence type="ECO:0000313" key="4">
    <source>
        <dbReference type="Proteomes" id="UP000636709"/>
    </source>
</evidence>
<dbReference type="GO" id="GO:0006508">
    <property type="term" value="P:proteolysis"/>
    <property type="evidence" value="ECO:0007669"/>
    <property type="project" value="InterPro"/>
</dbReference>
<gene>
    <name evidence="3" type="ORF">HU200_032043</name>
</gene>
<feature type="compositionally biased region" description="Basic residues" evidence="1">
    <location>
        <begin position="259"/>
        <end position="273"/>
    </location>
</feature>
<sequence length="363" mass="40059">MNPCSSIPSGADHASRIHGITLPLLHRHSPCSPLNAAGKQAVQEASSSTDDVFERGDTPAPAPASGVTLPITGIVQLGSQDYTVTVGYGTPPQQLPVDFDTSRARRAMPVRRRSATTTLPELSGDGAGSTPMVDFSRYEYLVQLRVFHVSETEVPATQWNLAALEVGASFTFFRPEIYGALRDEFRRQMSGYPMAPPYRMLDTCYNLTWLPGFEMPAINWIRATETHMSSPSSSTQSSPHSELVPPWSPIGTAGAAPHDRRRRTGGRRRRQKRRDLGVGWGFDGGGPQQREARRRERPTRHEEAYKAAPPSIWTPYLVFSLCRYASYSQASSAAPSLPPPRRAGEVVSWDLEKKDMTCGARYQ</sequence>
<feature type="region of interest" description="Disordered" evidence="1">
    <location>
        <begin position="31"/>
        <end position="65"/>
    </location>
</feature>
<keyword evidence="4" id="KW-1185">Reference proteome</keyword>
<dbReference type="Proteomes" id="UP000636709">
    <property type="component" value="Unassembled WGS sequence"/>
</dbReference>
<dbReference type="InterPro" id="IPR032799">
    <property type="entry name" value="TAXi_C"/>
</dbReference>
<evidence type="ECO:0000259" key="2">
    <source>
        <dbReference type="Pfam" id="PF14541"/>
    </source>
</evidence>
<evidence type="ECO:0000256" key="1">
    <source>
        <dbReference type="SAM" id="MobiDB-lite"/>
    </source>
</evidence>
<dbReference type="AlphaFoldDB" id="A0A835BN24"/>
<accession>A0A835BN24</accession>
<reference evidence="3" key="1">
    <citation type="submission" date="2020-07" db="EMBL/GenBank/DDBJ databases">
        <title>Genome sequence and genetic diversity analysis of an under-domesticated orphan crop, white fonio (Digitaria exilis).</title>
        <authorList>
            <person name="Bennetzen J.L."/>
            <person name="Chen S."/>
            <person name="Ma X."/>
            <person name="Wang X."/>
            <person name="Yssel A.E.J."/>
            <person name="Chaluvadi S.R."/>
            <person name="Johnson M."/>
            <person name="Gangashetty P."/>
            <person name="Hamidou F."/>
            <person name="Sanogo M.D."/>
            <person name="Zwaenepoel A."/>
            <person name="Wallace J."/>
            <person name="Van De Peer Y."/>
            <person name="Van Deynze A."/>
        </authorList>
    </citation>
    <scope>NUCLEOTIDE SEQUENCE</scope>
    <source>
        <tissue evidence="3">Leaves</tissue>
    </source>
</reference>
<protein>
    <recommendedName>
        <fullName evidence="2">Xylanase inhibitor C-terminal domain-containing protein</fullName>
    </recommendedName>
</protein>
<dbReference type="InterPro" id="IPR021109">
    <property type="entry name" value="Peptidase_aspartic_dom_sf"/>
</dbReference>
<feature type="region of interest" description="Disordered" evidence="1">
    <location>
        <begin position="228"/>
        <end position="306"/>
    </location>
</feature>
<organism evidence="3 4">
    <name type="scientific">Digitaria exilis</name>
    <dbReference type="NCBI Taxonomy" id="1010633"/>
    <lineage>
        <taxon>Eukaryota</taxon>
        <taxon>Viridiplantae</taxon>
        <taxon>Streptophyta</taxon>
        <taxon>Embryophyta</taxon>
        <taxon>Tracheophyta</taxon>
        <taxon>Spermatophyta</taxon>
        <taxon>Magnoliopsida</taxon>
        <taxon>Liliopsida</taxon>
        <taxon>Poales</taxon>
        <taxon>Poaceae</taxon>
        <taxon>PACMAD clade</taxon>
        <taxon>Panicoideae</taxon>
        <taxon>Panicodae</taxon>
        <taxon>Paniceae</taxon>
        <taxon>Anthephorinae</taxon>
        <taxon>Digitaria</taxon>
    </lineage>
</organism>
<name>A0A835BN24_9POAL</name>